<evidence type="ECO:0000259" key="1">
    <source>
        <dbReference type="Pfam" id="PF03235"/>
    </source>
</evidence>
<dbReference type="AlphaFoldDB" id="A0A8I2GZR0"/>
<feature type="domain" description="GmrSD restriction endonucleases N-terminal" evidence="1">
    <location>
        <begin position="39"/>
        <end position="211"/>
    </location>
</feature>
<reference evidence="3" key="1">
    <citation type="submission" date="2019-10" db="EMBL/GenBank/DDBJ databases">
        <authorList>
            <person name="Paulsen S."/>
        </authorList>
    </citation>
    <scope>NUCLEOTIDE SEQUENCE</scope>
    <source>
        <strain evidence="3">LMG 19692</strain>
    </source>
</reference>
<dbReference type="Proteomes" id="UP001304419">
    <property type="component" value="Chromosome 1"/>
</dbReference>
<dbReference type="RefSeq" id="WP_193521555.1">
    <property type="nucleotide sequence ID" value="NZ_CP137578.1"/>
</dbReference>
<proteinExistence type="predicted"/>
<evidence type="ECO:0000313" key="5">
    <source>
        <dbReference type="Proteomes" id="UP000646877"/>
    </source>
</evidence>
<evidence type="ECO:0000313" key="3">
    <source>
        <dbReference type="EMBL" id="NLR20668.1"/>
    </source>
</evidence>
<dbReference type="PANTHER" id="PTHR35149:SF2">
    <property type="entry name" value="DUF262 DOMAIN-CONTAINING PROTEIN"/>
    <property type="match status" value="1"/>
</dbReference>
<dbReference type="Pfam" id="PF03235">
    <property type="entry name" value="GmrSD_N"/>
    <property type="match status" value="1"/>
</dbReference>
<evidence type="ECO:0000313" key="4">
    <source>
        <dbReference type="EMBL" id="WOX29848.1"/>
    </source>
</evidence>
<accession>A0A8I2GZR0</accession>
<gene>
    <name evidence="3" type="ORF">F9Y85_04915</name>
    <name evidence="4" type="ORF">R5H13_06165</name>
</gene>
<feature type="domain" description="DUF7834" evidence="2">
    <location>
        <begin position="220"/>
        <end position="440"/>
    </location>
</feature>
<reference evidence="4 6" key="2">
    <citation type="submission" date="2023-10" db="EMBL/GenBank/DDBJ databases">
        <title>To unveil natural product biosynthetic capacity in Pseudoalteromonas.</title>
        <authorList>
            <person name="Wang J."/>
        </authorList>
    </citation>
    <scope>NUCLEOTIDE SEQUENCE [LARGE SCALE GENOMIC DNA]</scope>
    <source>
        <strain evidence="4 6">DSM 15914</strain>
    </source>
</reference>
<organism evidence="3 5">
    <name type="scientific">Pseudoalteromonas maricaloris</name>
    <dbReference type="NCBI Taxonomy" id="184924"/>
    <lineage>
        <taxon>Bacteria</taxon>
        <taxon>Pseudomonadati</taxon>
        <taxon>Pseudomonadota</taxon>
        <taxon>Gammaproteobacteria</taxon>
        <taxon>Alteromonadales</taxon>
        <taxon>Pseudoalteromonadaceae</taxon>
        <taxon>Pseudoalteromonas</taxon>
    </lineage>
</organism>
<dbReference type="Pfam" id="PF25202">
    <property type="entry name" value="DUF7834"/>
    <property type="match status" value="1"/>
</dbReference>
<dbReference type="PANTHER" id="PTHR35149">
    <property type="entry name" value="SLL5132 PROTEIN"/>
    <property type="match status" value="1"/>
</dbReference>
<dbReference type="InterPro" id="IPR004919">
    <property type="entry name" value="GmrSD_N"/>
</dbReference>
<evidence type="ECO:0000313" key="6">
    <source>
        <dbReference type="Proteomes" id="UP001304419"/>
    </source>
</evidence>
<keyword evidence="6" id="KW-1185">Reference proteome</keyword>
<dbReference type="EMBL" id="CP137578">
    <property type="protein sequence ID" value="WOX29848.1"/>
    <property type="molecule type" value="Genomic_DNA"/>
</dbReference>
<name>A0A8I2GZR0_9GAMM</name>
<evidence type="ECO:0000259" key="2">
    <source>
        <dbReference type="Pfam" id="PF25202"/>
    </source>
</evidence>
<dbReference type="EMBL" id="WEIA01000002">
    <property type="protein sequence ID" value="NLR20668.1"/>
    <property type="molecule type" value="Genomic_DNA"/>
</dbReference>
<protein>
    <submittedName>
        <fullName evidence="3">DUF262 domain-containing protein</fullName>
    </submittedName>
</protein>
<dbReference type="Proteomes" id="UP000646877">
    <property type="component" value="Unassembled WGS sequence"/>
</dbReference>
<sequence>MTMQQDAVNNPMDIAVTSVTAAQLFSGDVIDVDKESQNGFKARLNLPEYQRPYKWSPSDVEALLSDLEAYFTANTEMIDSQSKHDKPMLYLGSVVLHQVANGSETILNIIDGQQRITTLQLICIAIAAKNGKSYSLPNMQYASPSSHERIAKNYKWLTTQSLPESLVALDLNCINFTVVITQSEDEAYRFFETQNTGGVRLSGPQVIKAHHLRAIPSEIQNNFARKWESFNYLDGVVNRLLKARRWQAFGFKHVPSHRAPEGVKKAIVKEFAENTGGKNEDLAFSRGAQIKSLSGAISLQLVDGYLAKQPLNAGINTVNYLAYFNELYHTLMVEQSQPYLEPFYSFYNEVVLKANNSDFLTELFDIAILLYVSEFGTEHLNEASFWLARCVFSIRLYNEKTVREDSISSFVHKYPLLDWITTAYEHKQLVTMLQSFERDITPDNIGISDRDGKPSNGVKQKFLKGYAKFFNILIAERTGNQIAESFDADLKQGIAYKLAELKEPNIKILQECVA</sequence>
<dbReference type="InterPro" id="IPR057156">
    <property type="entry name" value="DUF7834"/>
</dbReference>